<sequence>MTTSMPTPVPTPTRQHSSDETERTERGLGPELTEAEAVEWDEELDIYDANEVTIWEIVYQTISPTMLIQIRDAATAHQLWMKLSAIHENKGFDDSIQPLKNAIWAVQLPNPDTCLTSGMVISTIYNEYDWHSSEQEVDKVQSNAALGAEMRGRNKGKSGFSGRKGSKPKPKSDKHCSNCDKEGHIYEDCWAPGGPREDKAPYKCCQQQKGKTIATASTKVKLTSKKTALAITAPLLHEEPEAAAAAQTRKLYYGIILDSGASIHMCPDSIGPGDVELSLPMGNGKSTEVMLKNALYTPGTAYSMISVPMLDAKGFKTVTEDGLCTLYMPRPR</sequence>
<reference evidence="4 5" key="1">
    <citation type="journal article" date="2012" name="Science">
        <title>The Paleozoic origin of enzymatic lignin decomposition reconstructed from 31 fungal genomes.</title>
        <authorList>
            <person name="Floudas D."/>
            <person name="Binder M."/>
            <person name="Riley R."/>
            <person name="Barry K."/>
            <person name="Blanchette R.A."/>
            <person name="Henrissat B."/>
            <person name="Martinez A.T."/>
            <person name="Otillar R."/>
            <person name="Spatafora J.W."/>
            <person name="Yadav J.S."/>
            <person name="Aerts A."/>
            <person name="Benoit I."/>
            <person name="Boyd A."/>
            <person name="Carlson A."/>
            <person name="Copeland A."/>
            <person name="Coutinho P.M."/>
            <person name="de Vries R.P."/>
            <person name="Ferreira P."/>
            <person name="Findley K."/>
            <person name="Foster B."/>
            <person name="Gaskell J."/>
            <person name="Glotzer D."/>
            <person name="Gorecki P."/>
            <person name="Heitman J."/>
            <person name="Hesse C."/>
            <person name="Hori C."/>
            <person name="Igarashi K."/>
            <person name="Jurgens J.A."/>
            <person name="Kallen N."/>
            <person name="Kersten P."/>
            <person name="Kohler A."/>
            <person name="Kuees U."/>
            <person name="Kumar T.K.A."/>
            <person name="Kuo A."/>
            <person name="LaButti K."/>
            <person name="Larrondo L.F."/>
            <person name="Lindquist E."/>
            <person name="Ling A."/>
            <person name="Lombard V."/>
            <person name="Lucas S."/>
            <person name="Lundell T."/>
            <person name="Martin R."/>
            <person name="McLaughlin D.J."/>
            <person name="Morgenstern I."/>
            <person name="Morin E."/>
            <person name="Murat C."/>
            <person name="Nagy L.G."/>
            <person name="Nolan M."/>
            <person name="Ohm R.A."/>
            <person name="Patyshakuliyeva A."/>
            <person name="Rokas A."/>
            <person name="Ruiz-Duenas F.J."/>
            <person name="Sabat G."/>
            <person name="Salamov A."/>
            <person name="Samejima M."/>
            <person name="Schmutz J."/>
            <person name="Slot J.C."/>
            <person name="St John F."/>
            <person name="Stenlid J."/>
            <person name="Sun H."/>
            <person name="Sun S."/>
            <person name="Syed K."/>
            <person name="Tsang A."/>
            <person name="Wiebenga A."/>
            <person name="Young D."/>
            <person name="Pisabarro A."/>
            <person name="Eastwood D.C."/>
            <person name="Martin F."/>
            <person name="Cullen D."/>
            <person name="Grigoriev I.V."/>
            <person name="Hibbett D.S."/>
        </authorList>
    </citation>
    <scope>NUCLEOTIDE SEQUENCE [LARGE SCALE GENOMIC DNA]</scope>
    <source>
        <strain evidence="4 5">DJM-731 SS1</strain>
    </source>
</reference>
<evidence type="ECO:0000256" key="2">
    <source>
        <dbReference type="SAM" id="MobiDB-lite"/>
    </source>
</evidence>
<feature type="compositionally biased region" description="Basic and acidic residues" evidence="2">
    <location>
        <begin position="16"/>
        <end position="28"/>
    </location>
</feature>
<feature type="domain" description="CCHC-type" evidence="3">
    <location>
        <begin position="176"/>
        <end position="189"/>
    </location>
</feature>
<dbReference type="EMBL" id="JH795863">
    <property type="protein sequence ID" value="EJU01802.1"/>
    <property type="molecule type" value="Genomic_DNA"/>
</dbReference>
<dbReference type="GO" id="GO:0008270">
    <property type="term" value="F:zinc ion binding"/>
    <property type="evidence" value="ECO:0007669"/>
    <property type="project" value="UniProtKB-KW"/>
</dbReference>
<evidence type="ECO:0000259" key="3">
    <source>
        <dbReference type="PROSITE" id="PS50158"/>
    </source>
</evidence>
<evidence type="ECO:0000313" key="5">
    <source>
        <dbReference type="Proteomes" id="UP000030653"/>
    </source>
</evidence>
<feature type="region of interest" description="Disordered" evidence="2">
    <location>
        <begin position="1"/>
        <end position="31"/>
    </location>
</feature>
<dbReference type="OrthoDB" id="3251181at2759"/>
<accession>M5G7G4</accession>
<keyword evidence="1" id="KW-0479">Metal-binding</keyword>
<keyword evidence="5" id="KW-1185">Reference proteome</keyword>
<organism evidence="4 5">
    <name type="scientific">Dacryopinax primogenitus (strain DJM 731)</name>
    <name type="common">Brown rot fungus</name>
    <dbReference type="NCBI Taxonomy" id="1858805"/>
    <lineage>
        <taxon>Eukaryota</taxon>
        <taxon>Fungi</taxon>
        <taxon>Dikarya</taxon>
        <taxon>Basidiomycota</taxon>
        <taxon>Agaricomycotina</taxon>
        <taxon>Dacrymycetes</taxon>
        <taxon>Dacrymycetales</taxon>
        <taxon>Dacrymycetaceae</taxon>
        <taxon>Dacryopinax</taxon>
    </lineage>
</organism>
<dbReference type="GeneID" id="63686203"/>
<name>M5G7G4_DACPD</name>
<evidence type="ECO:0000256" key="1">
    <source>
        <dbReference type="PROSITE-ProRule" id="PRU00047"/>
    </source>
</evidence>
<keyword evidence="1" id="KW-0862">Zinc</keyword>
<dbReference type="RefSeq" id="XP_040628699.1">
    <property type="nucleotide sequence ID" value="XM_040771141.1"/>
</dbReference>
<dbReference type="STRING" id="1858805.M5G7G4"/>
<dbReference type="PROSITE" id="PS50158">
    <property type="entry name" value="ZF_CCHC"/>
    <property type="match status" value="1"/>
</dbReference>
<dbReference type="Proteomes" id="UP000030653">
    <property type="component" value="Unassembled WGS sequence"/>
</dbReference>
<protein>
    <recommendedName>
        <fullName evidence="3">CCHC-type domain-containing protein</fullName>
    </recommendedName>
</protein>
<dbReference type="GO" id="GO:0003676">
    <property type="term" value="F:nucleic acid binding"/>
    <property type="evidence" value="ECO:0007669"/>
    <property type="project" value="InterPro"/>
</dbReference>
<feature type="region of interest" description="Disordered" evidence="2">
    <location>
        <begin position="145"/>
        <end position="178"/>
    </location>
</feature>
<keyword evidence="1" id="KW-0863">Zinc-finger</keyword>
<dbReference type="AlphaFoldDB" id="M5G7G4"/>
<dbReference type="HOGENOM" id="CLU_836841_0_0_1"/>
<dbReference type="InterPro" id="IPR001878">
    <property type="entry name" value="Znf_CCHC"/>
</dbReference>
<evidence type="ECO:0000313" key="4">
    <source>
        <dbReference type="EMBL" id="EJU01802.1"/>
    </source>
</evidence>
<proteinExistence type="predicted"/>
<gene>
    <name evidence="4" type="ORF">DACRYDRAFT_15810</name>
</gene>